<dbReference type="Gene3D" id="3.40.50.1820">
    <property type="entry name" value="alpha/beta hydrolase"/>
    <property type="match status" value="1"/>
</dbReference>
<proteinExistence type="predicted"/>
<protein>
    <recommendedName>
        <fullName evidence="3">Alpha/beta-hydrolase</fullName>
    </recommendedName>
</protein>
<dbReference type="AlphaFoldDB" id="A0A5C3P6F1"/>
<reference evidence="1 2" key="1">
    <citation type="journal article" date="2019" name="Nat. Ecol. Evol.">
        <title>Megaphylogeny resolves global patterns of mushroom evolution.</title>
        <authorList>
            <person name="Varga T."/>
            <person name="Krizsan K."/>
            <person name="Foldi C."/>
            <person name="Dima B."/>
            <person name="Sanchez-Garcia M."/>
            <person name="Sanchez-Ramirez S."/>
            <person name="Szollosi G.J."/>
            <person name="Szarkandi J.G."/>
            <person name="Papp V."/>
            <person name="Albert L."/>
            <person name="Andreopoulos W."/>
            <person name="Angelini C."/>
            <person name="Antonin V."/>
            <person name="Barry K.W."/>
            <person name="Bougher N.L."/>
            <person name="Buchanan P."/>
            <person name="Buyck B."/>
            <person name="Bense V."/>
            <person name="Catcheside P."/>
            <person name="Chovatia M."/>
            <person name="Cooper J."/>
            <person name="Damon W."/>
            <person name="Desjardin D."/>
            <person name="Finy P."/>
            <person name="Geml J."/>
            <person name="Haridas S."/>
            <person name="Hughes K."/>
            <person name="Justo A."/>
            <person name="Karasinski D."/>
            <person name="Kautmanova I."/>
            <person name="Kiss B."/>
            <person name="Kocsube S."/>
            <person name="Kotiranta H."/>
            <person name="LaButti K.M."/>
            <person name="Lechner B.E."/>
            <person name="Liimatainen K."/>
            <person name="Lipzen A."/>
            <person name="Lukacs Z."/>
            <person name="Mihaltcheva S."/>
            <person name="Morgado L.N."/>
            <person name="Niskanen T."/>
            <person name="Noordeloos M.E."/>
            <person name="Ohm R.A."/>
            <person name="Ortiz-Santana B."/>
            <person name="Ovrebo C."/>
            <person name="Racz N."/>
            <person name="Riley R."/>
            <person name="Savchenko A."/>
            <person name="Shiryaev A."/>
            <person name="Soop K."/>
            <person name="Spirin V."/>
            <person name="Szebenyi C."/>
            <person name="Tomsovsky M."/>
            <person name="Tulloss R.E."/>
            <person name="Uehling J."/>
            <person name="Grigoriev I.V."/>
            <person name="Vagvolgyi C."/>
            <person name="Papp T."/>
            <person name="Martin F.M."/>
            <person name="Miettinen O."/>
            <person name="Hibbett D.S."/>
            <person name="Nagy L.G."/>
        </authorList>
    </citation>
    <scope>NUCLEOTIDE SEQUENCE [LARGE SCALE GENOMIC DNA]</scope>
    <source>
        <strain evidence="1 2">HHB13444</strain>
    </source>
</reference>
<dbReference type="InParanoid" id="A0A5C3P6F1"/>
<sequence length="240" mass="26160">MVFFRALGSSQLRVNPHLVCAFSLGGIFGGSSSAVRHSSTTAHLLRRPSPSAPREAPVPLVFLSASRWDARSQTGMRDSAAWFAERGYTCLEIDLGHPDNTESSEALMKHYESELASHIRLLAIPFAPVIVARAGGTLIAQTYISSHPASALLLISPPPSNASLSATSSPKLPTPLPEFNFEPRFPCAVMCTESERPTLERENRLWKDPNVDKMVVPDERAVAGQEGLVKIEMWLDELGL</sequence>
<dbReference type="SUPFAM" id="SSF53474">
    <property type="entry name" value="alpha/beta-Hydrolases"/>
    <property type="match status" value="1"/>
</dbReference>
<accession>A0A5C3P6F1</accession>
<dbReference type="Proteomes" id="UP000308197">
    <property type="component" value="Unassembled WGS sequence"/>
</dbReference>
<organism evidence="1 2">
    <name type="scientific">Polyporus arcularius HHB13444</name>
    <dbReference type="NCBI Taxonomy" id="1314778"/>
    <lineage>
        <taxon>Eukaryota</taxon>
        <taxon>Fungi</taxon>
        <taxon>Dikarya</taxon>
        <taxon>Basidiomycota</taxon>
        <taxon>Agaricomycotina</taxon>
        <taxon>Agaricomycetes</taxon>
        <taxon>Polyporales</taxon>
        <taxon>Polyporaceae</taxon>
        <taxon>Polyporus</taxon>
    </lineage>
</organism>
<keyword evidence="2" id="KW-1185">Reference proteome</keyword>
<name>A0A5C3P6F1_9APHY</name>
<dbReference type="InterPro" id="IPR029058">
    <property type="entry name" value="AB_hydrolase_fold"/>
</dbReference>
<evidence type="ECO:0008006" key="3">
    <source>
        <dbReference type="Google" id="ProtNLM"/>
    </source>
</evidence>
<evidence type="ECO:0000313" key="2">
    <source>
        <dbReference type="Proteomes" id="UP000308197"/>
    </source>
</evidence>
<dbReference type="EMBL" id="ML211265">
    <property type="protein sequence ID" value="TFK85234.1"/>
    <property type="molecule type" value="Genomic_DNA"/>
</dbReference>
<gene>
    <name evidence="1" type="ORF">K466DRAFT_495134</name>
</gene>
<evidence type="ECO:0000313" key="1">
    <source>
        <dbReference type="EMBL" id="TFK85234.1"/>
    </source>
</evidence>